<feature type="compositionally biased region" description="Basic and acidic residues" evidence="1">
    <location>
        <begin position="319"/>
        <end position="328"/>
    </location>
</feature>
<feature type="region of interest" description="Disordered" evidence="1">
    <location>
        <begin position="316"/>
        <end position="355"/>
    </location>
</feature>
<feature type="region of interest" description="Disordered" evidence="1">
    <location>
        <begin position="26"/>
        <end position="210"/>
    </location>
</feature>
<keyword evidence="3" id="KW-1185">Reference proteome</keyword>
<feature type="compositionally biased region" description="Basic residues" evidence="1">
    <location>
        <begin position="138"/>
        <end position="154"/>
    </location>
</feature>
<dbReference type="VEuPathDB" id="FungiDB:CXQ85_001527"/>
<comment type="caution">
    <text evidence="2">The sequence shown here is derived from an EMBL/GenBank/DDBJ whole genome shotgun (WGS) entry which is preliminary data.</text>
</comment>
<feature type="region of interest" description="Disordered" evidence="1">
    <location>
        <begin position="231"/>
        <end position="304"/>
    </location>
</feature>
<dbReference type="OrthoDB" id="4096882at2759"/>
<proteinExistence type="predicted"/>
<evidence type="ECO:0000313" key="3">
    <source>
        <dbReference type="Proteomes" id="UP000244309"/>
    </source>
</evidence>
<feature type="compositionally biased region" description="Polar residues" evidence="1">
    <location>
        <begin position="345"/>
        <end position="355"/>
    </location>
</feature>
<organism evidence="2 3">
    <name type="scientific">Candidozyma haemuli</name>
    <dbReference type="NCBI Taxonomy" id="45357"/>
    <lineage>
        <taxon>Eukaryota</taxon>
        <taxon>Fungi</taxon>
        <taxon>Dikarya</taxon>
        <taxon>Ascomycota</taxon>
        <taxon>Saccharomycotina</taxon>
        <taxon>Pichiomycetes</taxon>
        <taxon>Metschnikowiaceae</taxon>
        <taxon>Candidozyma</taxon>
    </lineage>
</organism>
<feature type="compositionally biased region" description="Polar residues" evidence="1">
    <location>
        <begin position="168"/>
        <end position="188"/>
    </location>
</feature>
<dbReference type="GeneID" id="37006858"/>
<evidence type="ECO:0000256" key="1">
    <source>
        <dbReference type="SAM" id="MobiDB-lite"/>
    </source>
</evidence>
<accession>A0A2V1ANT8</accession>
<dbReference type="AlphaFoldDB" id="A0A2V1ANT8"/>
<protein>
    <submittedName>
        <fullName evidence="2">Uncharacterized protein</fullName>
    </submittedName>
</protein>
<dbReference type="RefSeq" id="XP_025340166.1">
    <property type="nucleotide sequence ID" value="XM_025485235.1"/>
</dbReference>
<dbReference type="Proteomes" id="UP000244309">
    <property type="component" value="Unassembled WGS sequence"/>
</dbReference>
<name>A0A2V1ANT8_9ASCO</name>
<feature type="compositionally biased region" description="Polar residues" evidence="1">
    <location>
        <begin position="233"/>
        <end position="254"/>
    </location>
</feature>
<gene>
    <name evidence="2" type="ORF">CXQ85_001527</name>
</gene>
<sequence length="355" mass="39506">MGVASPNETPKDNYIIAHRHKLRHKNNTSVIVSDEDSESEIQISSNKGRWRRNSGEKASRVSSLQSFKKDYKFKFDKKKPKANTSNPHAQGPAVSFSLPGTSSSVTGLEDPVSSPLSLGSDASFHSHLPTVPLQHPPHSQHSHHQQHSIHHSHQNNHQSPPPPHSPSTLWTQHSAQKPTSQSPGSQSPDDLESQGHLRTPSKKVRNSSITQSMFLKRRMLLSKDLQLELLESNNSPNSPTNVMSSDTKFPSQVSPHPYRPSPNLVDDSVSPSQTFNPLRTLRSPSPPLQSFLPEEPSMRSQNKLITELNRKWNKAVLDSTDKRTELKEPVMAAPSSSRKRDRSESVSSTDSHAIY</sequence>
<evidence type="ECO:0000313" key="2">
    <source>
        <dbReference type="EMBL" id="PVH19226.1"/>
    </source>
</evidence>
<dbReference type="EMBL" id="PKFO01000001">
    <property type="protein sequence ID" value="PVH19226.1"/>
    <property type="molecule type" value="Genomic_DNA"/>
</dbReference>
<reference evidence="2 3" key="1">
    <citation type="submission" date="2017-12" db="EMBL/GenBank/DDBJ databases">
        <title>Genome Sequence of a Multidrug-Resistant Candida haemulonii Isolate from a Patient with Chronic Leg Ulcers in Israel.</title>
        <authorList>
            <person name="Chow N.A."/>
            <person name="Gade L."/>
            <person name="Batra D."/>
            <person name="Rowe L.A."/>
            <person name="Ben-Ami R."/>
            <person name="Loparev V.N."/>
            <person name="Litvintseva A.P."/>
        </authorList>
    </citation>
    <scope>NUCLEOTIDE SEQUENCE [LARGE SCALE GENOMIC DNA]</scope>
    <source>
        <strain evidence="2 3">B11899</strain>
    </source>
</reference>